<evidence type="ECO:0000313" key="7">
    <source>
        <dbReference type="Proteomes" id="UP000518605"/>
    </source>
</evidence>
<dbReference type="SUPFAM" id="SSF51445">
    <property type="entry name" value="(Trans)glycosidases"/>
    <property type="match status" value="1"/>
</dbReference>
<keyword evidence="7" id="KW-1185">Reference proteome</keyword>
<dbReference type="Pfam" id="PF02055">
    <property type="entry name" value="Glyco_hydro_30"/>
    <property type="match status" value="1"/>
</dbReference>
<dbReference type="InterPro" id="IPR017853">
    <property type="entry name" value="GH"/>
</dbReference>
<dbReference type="GO" id="GO:0016020">
    <property type="term" value="C:membrane"/>
    <property type="evidence" value="ECO:0007669"/>
    <property type="project" value="GOC"/>
</dbReference>
<comment type="caution">
    <text evidence="6">The sequence shown here is derived from an EMBL/GenBank/DDBJ whole genome shotgun (WGS) entry which is preliminary data.</text>
</comment>
<dbReference type="PRINTS" id="PR00843">
    <property type="entry name" value="GLHYDRLASE30"/>
</dbReference>
<name>A0A7W5C548_9BACL</name>
<dbReference type="EMBL" id="JACHXW010000003">
    <property type="protein sequence ID" value="MBB3151355.1"/>
    <property type="molecule type" value="Genomic_DNA"/>
</dbReference>
<keyword evidence="2" id="KW-0732">Signal</keyword>
<dbReference type="InterPro" id="IPR033453">
    <property type="entry name" value="Glyco_hydro_30_TIM-barrel"/>
</dbReference>
<protein>
    <submittedName>
        <fullName evidence="6">O-glycosyl hydrolase</fullName>
    </submittedName>
</protein>
<feature type="domain" description="Glycosyl hydrolase family 30 TIM-barrel" evidence="5">
    <location>
        <begin position="46"/>
        <end position="128"/>
    </location>
</feature>
<evidence type="ECO:0000256" key="2">
    <source>
        <dbReference type="ARBA" id="ARBA00022729"/>
    </source>
</evidence>
<comment type="similarity">
    <text evidence="1 4">Belongs to the glycosyl hydrolase 30 family.</text>
</comment>
<dbReference type="AlphaFoldDB" id="A0A7W5C548"/>
<gene>
    <name evidence="6" type="ORF">FHS16_001398</name>
</gene>
<dbReference type="GO" id="GO:0006680">
    <property type="term" value="P:glucosylceramide catabolic process"/>
    <property type="evidence" value="ECO:0007669"/>
    <property type="project" value="TreeGrafter"/>
</dbReference>
<keyword evidence="3 4" id="KW-0378">Hydrolase</keyword>
<evidence type="ECO:0000256" key="4">
    <source>
        <dbReference type="RuleBase" id="RU361188"/>
    </source>
</evidence>
<dbReference type="Gene3D" id="3.20.20.80">
    <property type="entry name" value="Glycosidases"/>
    <property type="match status" value="1"/>
</dbReference>
<dbReference type="InterPro" id="IPR001139">
    <property type="entry name" value="Glyco_hydro_30"/>
</dbReference>
<dbReference type="GO" id="GO:0004348">
    <property type="term" value="F:glucosylceramidase activity"/>
    <property type="evidence" value="ECO:0007669"/>
    <property type="project" value="InterPro"/>
</dbReference>
<reference evidence="6 7" key="1">
    <citation type="submission" date="2020-08" db="EMBL/GenBank/DDBJ databases">
        <title>Genomic Encyclopedia of Type Strains, Phase III (KMG-III): the genomes of soil and plant-associated and newly described type strains.</title>
        <authorList>
            <person name="Whitman W."/>
        </authorList>
    </citation>
    <scope>NUCLEOTIDE SEQUENCE [LARGE SCALE GENOMIC DNA]</scope>
    <source>
        <strain evidence="6 7">CECT 8234</strain>
    </source>
</reference>
<evidence type="ECO:0000256" key="3">
    <source>
        <dbReference type="ARBA" id="ARBA00022801"/>
    </source>
</evidence>
<dbReference type="PANTHER" id="PTHR11069:SF23">
    <property type="entry name" value="LYSOSOMAL ACID GLUCOSYLCERAMIDASE"/>
    <property type="match status" value="1"/>
</dbReference>
<keyword evidence="4" id="KW-0326">Glycosidase</keyword>
<sequence>MEQKRIQWLSSIEEDRWEDKSAKIAADTEIGKPNLTVTEDQYQWLEGFGGCFNELGYVSLKHLTDEERGKVMFDLFHPEGEQGFSICRLPIGASDYALEWYSLNESDGDLSMEHFSIDRDREYLIPYI</sequence>
<proteinExistence type="inferred from homology"/>
<evidence type="ECO:0000259" key="5">
    <source>
        <dbReference type="Pfam" id="PF02055"/>
    </source>
</evidence>
<dbReference type="Proteomes" id="UP000518605">
    <property type="component" value="Unassembled WGS sequence"/>
</dbReference>
<dbReference type="PANTHER" id="PTHR11069">
    <property type="entry name" value="GLUCOSYLCERAMIDASE"/>
    <property type="match status" value="1"/>
</dbReference>
<evidence type="ECO:0000313" key="6">
    <source>
        <dbReference type="EMBL" id="MBB3151355.1"/>
    </source>
</evidence>
<accession>A0A7W5C548</accession>
<organism evidence="6 7">
    <name type="scientific">Paenibacillus endophyticus</name>
    <dbReference type="NCBI Taxonomy" id="1294268"/>
    <lineage>
        <taxon>Bacteria</taxon>
        <taxon>Bacillati</taxon>
        <taxon>Bacillota</taxon>
        <taxon>Bacilli</taxon>
        <taxon>Bacillales</taxon>
        <taxon>Paenibacillaceae</taxon>
        <taxon>Paenibacillus</taxon>
    </lineage>
</organism>
<evidence type="ECO:0000256" key="1">
    <source>
        <dbReference type="ARBA" id="ARBA00005382"/>
    </source>
</evidence>